<dbReference type="Gene3D" id="3.40.50.300">
    <property type="entry name" value="P-loop containing nucleotide triphosphate hydrolases"/>
    <property type="match status" value="1"/>
</dbReference>
<evidence type="ECO:0000259" key="3">
    <source>
        <dbReference type="Pfam" id="PF00685"/>
    </source>
</evidence>
<dbReference type="SUPFAM" id="SSF52540">
    <property type="entry name" value="P-loop containing nucleoside triphosphate hydrolases"/>
    <property type="match status" value="1"/>
</dbReference>
<reference evidence="4 5" key="1">
    <citation type="submission" date="2024-05" db="EMBL/GenBank/DDBJ databases">
        <authorList>
            <person name="Wallberg A."/>
        </authorList>
    </citation>
    <scope>NUCLEOTIDE SEQUENCE [LARGE SCALE GENOMIC DNA]</scope>
</reference>
<sequence>MLEMNLPKQNKKDFTVGTNRGQQKRQHLWPTGRRKRMPSKNMVKNPIIKKLTIDANFHGPKSRIEFLVVLSTPGFRKGDFRAWVKSSIGTWRQVTENRLLWSRQLLVVVYEELLQEPMTQLRRILDFLGLMEEPSRMACLAKHIDGKAKGHQREVEPYTLTEKEVLKAAIKVVTWEAHLRGVTLPDYVQQITKAV</sequence>
<feature type="region of interest" description="Disordered" evidence="2">
    <location>
        <begin position="1"/>
        <end position="37"/>
    </location>
</feature>
<evidence type="ECO:0000313" key="4">
    <source>
        <dbReference type="EMBL" id="CAL4125542.1"/>
    </source>
</evidence>
<proteinExistence type="inferred from homology"/>
<evidence type="ECO:0000256" key="2">
    <source>
        <dbReference type="SAM" id="MobiDB-lite"/>
    </source>
</evidence>
<comment type="similarity">
    <text evidence="1">Belongs to the WSCD family.</text>
</comment>
<dbReference type="InterPro" id="IPR000863">
    <property type="entry name" value="Sulfotransferase_dom"/>
</dbReference>
<evidence type="ECO:0000313" key="5">
    <source>
        <dbReference type="Proteomes" id="UP001497623"/>
    </source>
</evidence>
<dbReference type="AlphaFoldDB" id="A0AAV2RHC7"/>
<dbReference type="PANTHER" id="PTHR45964:SF9">
    <property type="entry name" value="SULFOTRANSFERASE"/>
    <property type="match status" value="1"/>
</dbReference>
<dbReference type="PANTHER" id="PTHR45964">
    <property type="entry name" value="WSCD FAMILY MEMBER CG9164"/>
    <property type="match status" value="1"/>
</dbReference>
<name>A0AAV2RHC7_MEGNR</name>
<organism evidence="4 5">
    <name type="scientific">Meganyctiphanes norvegica</name>
    <name type="common">Northern krill</name>
    <name type="synonym">Thysanopoda norvegica</name>
    <dbReference type="NCBI Taxonomy" id="48144"/>
    <lineage>
        <taxon>Eukaryota</taxon>
        <taxon>Metazoa</taxon>
        <taxon>Ecdysozoa</taxon>
        <taxon>Arthropoda</taxon>
        <taxon>Crustacea</taxon>
        <taxon>Multicrustacea</taxon>
        <taxon>Malacostraca</taxon>
        <taxon>Eumalacostraca</taxon>
        <taxon>Eucarida</taxon>
        <taxon>Euphausiacea</taxon>
        <taxon>Euphausiidae</taxon>
        <taxon>Meganyctiphanes</taxon>
    </lineage>
</organism>
<accession>A0AAV2RHC7</accession>
<dbReference type="EMBL" id="CAXKWB010023748">
    <property type="protein sequence ID" value="CAL4125542.1"/>
    <property type="molecule type" value="Genomic_DNA"/>
</dbReference>
<evidence type="ECO:0000256" key="1">
    <source>
        <dbReference type="ARBA" id="ARBA00010236"/>
    </source>
</evidence>
<dbReference type="InterPro" id="IPR051589">
    <property type="entry name" value="Sialate-O-sulfotransferase"/>
</dbReference>
<dbReference type="Proteomes" id="UP001497623">
    <property type="component" value="Unassembled WGS sequence"/>
</dbReference>
<dbReference type="InterPro" id="IPR027417">
    <property type="entry name" value="P-loop_NTPase"/>
</dbReference>
<dbReference type="GO" id="GO:0008146">
    <property type="term" value="F:sulfotransferase activity"/>
    <property type="evidence" value="ECO:0007669"/>
    <property type="project" value="InterPro"/>
</dbReference>
<feature type="non-terminal residue" evidence="4">
    <location>
        <position position="195"/>
    </location>
</feature>
<gene>
    <name evidence="4" type="ORF">MNOR_LOCUS25187</name>
</gene>
<dbReference type="Pfam" id="PF00685">
    <property type="entry name" value="Sulfotransfer_1"/>
    <property type="match status" value="1"/>
</dbReference>
<keyword evidence="5" id="KW-1185">Reference proteome</keyword>
<comment type="caution">
    <text evidence="4">The sequence shown here is derived from an EMBL/GenBank/DDBJ whole genome shotgun (WGS) entry which is preliminary data.</text>
</comment>
<protein>
    <recommendedName>
        <fullName evidence="3">Sulfotransferase domain-containing protein</fullName>
    </recommendedName>
</protein>
<feature type="compositionally biased region" description="Basic residues" evidence="2">
    <location>
        <begin position="22"/>
        <end position="37"/>
    </location>
</feature>
<feature type="domain" description="Sulfotransferase" evidence="3">
    <location>
        <begin position="102"/>
        <end position="144"/>
    </location>
</feature>